<dbReference type="Pfam" id="PF03067">
    <property type="entry name" value="LPMO_10"/>
    <property type="match status" value="1"/>
</dbReference>
<dbReference type="EMBL" id="CAJOBH010001571">
    <property type="protein sequence ID" value="CAF3862135.1"/>
    <property type="molecule type" value="Genomic_DNA"/>
</dbReference>
<evidence type="ECO:0000313" key="12">
    <source>
        <dbReference type="EMBL" id="CAF4214762.1"/>
    </source>
</evidence>
<evidence type="ECO:0000313" key="4">
    <source>
        <dbReference type="EMBL" id="CAF1473182.1"/>
    </source>
</evidence>
<reference evidence="4" key="1">
    <citation type="submission" date="2021-02" db="EMBL/GenBank/DDBJ databases">
        <authorList>
            <person name="Nowell W R."/>
        </authorList>
    </citation>
    <scope>NUCLEOTIDE SEQUENCE</scope>
</reference>
<dbReference type="Proteomes" id="UP000663824">
    <property type="component" value="Unassembled WGS sequence"/>
</dbReference>
<evidence type="ECO:0000313" key="9">
    <source>
        <dbReference type="EMBL" id="CAF3805072.1"/>
    </source>
</evidence>
<evidence type="ECO:0000313" key="11">
    <source>
        <dbReference type="EMBL" id="CAF3862135.1"/>
    </source>
</evidence>
<dbReference type="EMBL" id="CAJNRG010005604">
    <property type="protein sequence ID" value="CAF2078523.1"/>
    <property type="molecule type" value="Genomic_DNA"/>
</dbReference>
<dbReference type="EMBL" id="CAJNOW010003612">
    <property type="protein sequence ID" value="CAF1389255.1"/>
    <property type="molecule type" value="Genomic_DNA"/>
</dbReference>
<dbReference type="Proteomes" id="UP000663842">
    <property type="component" value="Unassembled WGS sequence"/>
</dbReference>
<dbReference type="EMBL" id="CAJOBF010000265">
    <property type="protein sequence ID" value="CAF3786153.1"/>
    <property type="molecule type" value="Genomic_DNA"/>
</dbReference>
<dbReference type="Proteomes" id="UP000663855">
    <property type="component" value="Unassembled WGS sequence"/>
</dbReference>
<keyword evidence="14" id="KW-1185">Reference proteome</keyword>
<gene>
    <name evidence="11" type="ORF">BYL167_LOCUS6445</name>
    <name evidence="4" type="ORF">CJN711_LOCUS25762</name>
    <name evidence="10" type="ORF">GIL414_LOCUS4498</name>
    <name evidence="3" type="ORF">KQP761_LOCUS9129</name>
    <name evidence="6" type="ORF">MBJ925_LOCUS8268</name>
    <name evidence="12" type="ORF">OVN521_LOCUS27104</name>
    <name evidence="9" type="ORF">SMN809_LOCUS1399</name>
    <name evidence="8" type="ORF">UXM345_LOCUS3953</name>
    <name evidence="5" type="ORF">WKI299_LOCUS4019</name>
    <name evidence="7" type="ORF">XDN619_LOCUS14083</name>
</gene>
<evidence type="ECO:0000313" key="10">
    <source>
        <dbReference type="EMBL" id="CAF3861131.1"/>
    </source>
</evidence>
<dbReference type="Proteomes" id="UP000663887">
    <property type="component" value="Unassembled WGS sequence"/>
</dbReference>
<evidence type="ECO:0000313" key="5">
    <source>
        <dbReference type="EMBL" id="CAF1985883.1"/>
    </source>
</evidence>
<dbReference type="Proteomes" id="UP000663856">
    <property type="component" value="Unassembled WGS sequence"/>
</dbReference>
<proteinExistence type="predicted"/>
<dbReference type="Proteomes" id="UP000681967">
    <property type="component" value="Unassembled WGS sequence"/>
</dbReference>
<evidence type="ECO:0000313" key="14">
    <source>
        <dbReference type="Proteomes" id="UP000663866"/>
    </source>
</evidence>
<dbReference type="EMBL" id="CAJNRF010000886">
    <property type="protein sequence ID" value="CAF1985883.1"/>
    <property type="molecule type" value="Genomic_DNA"/>
</dbReference>
<dbReference type="EMBL" id="CAJOBI010000212">
    <property type="protein sequence ID" value="CAF3805072.1"/>
    <property type="molecule type" value="Genomic_DNA"/>
</dbReference>
<name>A0A815R7F2_9BILA</name>
<dbReference type="AlphaFoldDB" id="A0A815R7F2"/>
<keyword evidence="1" id="KW-0732">Signal</keyword>
<comment type="caution">
    <text evidence="4">The sequence shown here is derived from an EMBL/GenBank/DDBJ whole genome shotgun (WGS) entry which is preliminary data.</text>
</comment>
<dbReference type="EMBL" id="CAJNRE010003015">
    <property type="protein sequence ID" value="CAF2001747.1"/>
    <property type="molecule type" value="Genomic_DNA"/>
</dbReference>
<protein>
    <recommendedName>
        <fullName evidence="2">Chitin-binding type-4 domain-containing protein</fullName>
    </recommendedName>
</protein>
<dbReference type="Proteomes" id="UP000663866">
    <property type="component" value="Unassembled WGS sequence"/>
</dbReference>
<evidence type="ECO:0000313" key="7">
    <source>
        <dbReference type="EMBL" id="CAF2078523.1"/>
    </source>
</evidence>
<dbReference type="InterPro" id="IPR004302">
    <property type="entry name" value="Cellulose/chitin-bd_N"/>
</dbReference>
<feature type="signal peptide" evidence="1">
    <location>
        <begin position="1"/>
        <end position="16"/>
    </location>
</feature>
<dbReference type="EMBL" id="CAJNOV010012033">
    <property type="protein sequence ID" value="CAF1473182.1"/>
    <property type="molecule type" value="Genomic_DNA"/>
</dbReference>
<evidence type="ECO:0000313" key="8">
    <source>
        <dbReference type="EMBL" id="CAF3786153.1"/>
    </source>
</evidence>
<dbReference type="OrthoDB" id="64893at2759"/>
<dbReference type="EMBL" id="CAJOBJ010001094">
    <property type="protein sequence ID" value="CAF3861131.1"/>
    <property type="molecule type" value="Genomic_DNA"/>
</dbReference>
<evidence type="ECO:0000259" key="2">
    <source>
        <dbReference type="Pfam" id="PF03067"/>
    </source>
</evidence>
<evidence type="ECO:0000313" key="6">
    <source>
        <dbReference type="EMBL" id="CAF2001747.1"/>
    </source>
</evidence>
<evidence type="ECO:0000313" key="13">
    <source>
        <dbReference type="Proteomes" id="UP000663855"/>
    </source>
</evidence>
<dbReference type="Proteomes" id="UP000676336">
    <property type="component" value="Unassembled WGS sequence"/>
</dbReference>
<dbReference type="Proteomes" id="UP000681720">
    <property type="component" value="Unassembled WGS sequence"/>
</dbReference>
<evidence type="ECO:0000313" key="3">
    <source>
        <dbReference type="EMBL" id="CAF1389255.1"/>
    </source>
</evidence>
<feature type="chain" id="PRO_5035607278" description="Chitin-binding type-4 domain-containing protein" evidence="1">
    <location>
        <begin position="17"/>
        <end position="221"/>
    </location>
</feature>
<dbReference type="EMBL" id="CAJOBG010007369">
    <property type="protein sequence ID" value="CAF4214762.1"/>
    <property type="molecule type" value="Genomic_DNA"/>
</dbReference>
<dbReference type="Proteomes" id="UP000663834">
    <property type="component" value="Unassembled WGS sequence"/>
</dbReference>
<feature type="domain" description="Chitin-binding type-4" evidence="2">
    <location>
        <begin position="17"/>
        <end position="217"/>
    </location>
</feature>
<sequence length="221" mass="24903">MLKLFIILIYAVVVSGHGRLARPPSRSSAWQFNFNTPINYNDWQLNCGGYDHHWKMGGQCGVCGDPIDGPRDNEAPNGKYFTGTIVGTYKAGEVIDVRIEMMANHMGWFFFKVCPVTHNAIEVTQECLDRHPLEIVQAPSATTTSYRWDIPGTYTQNIAPGWDLPAYNFKVKLPNSLTCDRCVLQWDWTCANRWGSSDGKQGMGYGPQETFRGCADIRIQN</sequence>
<evidence type="ECO:0000256" key="1">
    <source>
        <dbReference type="SAM" id="SignalP"/>
    </source>
</evidence>
<accession>A0A815R7F2</accession>
<organism evidence="4 13">
    <name type="scientific">Rotaria magnacalcarata</name>
    <dbReference type="NCBI Taxonomy" id="392030"/>
    <lineage>
        <taxon>Eukaryota</taxon>
        <taxon>Metazoa</taxon>
        <taxon>Spiralia</taxon>
        <taxon>Gnathifera</taxon>
        <taxon>Rotifera</taxon>
        <taxon>Eurotatoria</taxon>
        <taxon>Bdelloidea</taxon>
        <taxon>Philodinida</taxon>
        <taxon>Philodinidae</taxon>
        <taxon>Rotaria</taxon>
    </lineage>
</organism>